<evidence type="ECO:0000259" key="8">
    <source>
        <dbReference type="Pfam" id="PF00924"/>
    </source>
</evidence>
<evidence type="ECO:0000256" key="6">
    <source>
        <dbReference type="ARBA" id="ARBA00023136"/>
    </source>
</evidence>
<dbReference type="EMBL" id="CP032829">
    <property type="protein sequence ID" value="AYJ86037.1"/>
    <property type="molecule type" value="Genomic_DNA"/>
</dbReference>
<dbReference type="RefSeq" id="WP_121152662.1">
    <property type="nucleotide sequence ID" value="NZ_CP032829.1"/>
</dbReference>
<dbReference type="InterPro" id="IPR006685">
    <property type="entry name" value="MscS_channel_2nd"/>
</dbReference>
<dbReference type="Pfam" id="PF00924">
    <property type="entry name" value="MS_channel_2nd"/>
    <property type="match status" value="1"/>
</dbReference>
<reference evidence="10 11" key="1">
    <citation type="submission" date="2018-09" db="EMBL/GenBank/DDBJ databases">
        <title>Sphingomonas peninsula sp. nov., isolated from fildes peninsula, Antarctic soil.</title>
        <authorList>
            <person name="Yingchao G."/>
        </authorList>
    </citation>
    <scope>NUCLEOTIDE SEQUENCE [LARGE SCALE GENOMIC DNA]</scope>
    <source>
        <strain evidence="10 11">YZ-8</strain>
    </source>
</reference>
<dbReference type="InterPro" id="IPR023408">
    <property type="entry name" value="MscS_beta-dom_sf"/>
</dbReference>
<protein>
    <submittedName>
        <fullName evidence="10">Mechanosensitive ion channel family protein</fullName>
    </submittedName>
</protein>
<feature type="domain" description="Mechanosensitive ion channel transmembrane helices 2/3" evidence="9">
    <location>
        <begin position="151"/>
        <end position="189"/>
    </location>
</feature>
<feature type="transmembrane region" description="Helical" evidence="7">
    <location>
        <begin position="101"/>
        <end position="121"/>
    </location>
</feature>
<evidence type="ECO:0000256" key="2">
    <source>
        <dbReference type="ARBA" id="ARBA00008017"/>
    </source>
</evidence>
<dbReference type="Gene3D" id="1.10.287.1260">
    <property type="match status" value="1"/>
</dbReference>
<evidence type="ECO:0000313" key="11">
    <source>
        <dbReference type="Proteomes" id="UP000276254"/>
    </source>
</evidence>
<dbReference type="InterPro" id="IPR011014">
    <property type="entry name" value="MscS_channel_TM-2"/>
</dbReference>
<sequence length="368" mass="39417">MNNSMETTPPLDERVTHLWDDSFAWITGHSVQIGLAAIFGAVIVALLYGAKILGERLCRSDPTHSRWQSVIGKALATTRVWFMVAVAAQIVATYAHAPSDLAHTIYFLFVIAATLQAAIFARELILGSIEHRASGHETLGSAITIIRVLVTAAVFSIAIVLILSNLGVNVTGLVAGLGVGGIAIGLAAQGIFKDLFAALAILFDRPFRVGETIRFGDATGSVEAIGLKTTRVRSVDGEQIIMSNNKLLDMQIRNMHGIPERRVVLSLPIHYATPAAQLGALPDMLKAAVEAVLNCRFDHAWLNSFADNAIKVELIFHVTKGAAEARDVARHAVMTGAVEALQKANIAFSYQATIADPNAVAEEQNTPI</sequence>
<feature type="transmembrane region" description="Helical" evidence="7">
    <location>
        <begin position="142"/>
        <end position="164"/>
    </location>
</feature>
<feature type="transmembrane region" description="Helical" evidence="7">
    <location>
        <begin position="170"/>
        <end position="192"/>
    </location>
</feature>
<evidence type="ECO:0000256" key="5">
    <source>
        <dbReference type="ARBA" id="ARBA00022989"/>
    </source>
</evidence>
<evidence type="ECO:0000313" key="10">
    <source>
        <dbReference type="EMBL" id="AYJ86037.1"/>
    </source>
</evidence>
<keyword evidence="11" id="KW-1185">Reference proteome</keyword>
<dbReference type="Pfam" id="PF21088">
    <property type="entry name" value="MS_channel_1st"/>
    <property type="match status" value="1"/>
</dbReference>
<dbReference type="Gene3D" id="2.30.30.60">
    <property type="match status" value="1"/>
</dbReference>
<name>A0A494T9I4_SPHPE</name>
<dbReference type="GO" id="GO:0008381">
    <property type="term" value="F:mechanosensitive monoatomic ion channel activity"/>
    <property type="evidence" value="ECO:0007669"/>
    <property type="project" value="UniProtKB-ARBA"/>
</dbReference>
<comment type="subcellular location">
    <subcellularLocation>
        <location evidence="1">Cell membrane</location>
        <topology evidence="1">Multi-pass membrane protein</topology>
    </subcellularLocation>
</comment>
<evidence type="ECO:0000256" key="4">
    <source>
        <dbReference type="ARBA" id="ARBA00022692"/>
    </source>
</evidence>
<keyword evidence="5 7" id="KW-1133">Transmembrane helix</keyword>
<dbReference type="InterPro" id="IPR011066">
    <property type="entry name" value="MscS_channel_C_sf"/>
</dbReference>
<organism evidence="10 11">
    <name type="scientific">Sphingomonas paeninsulae</name>
    <dbReference type="NCBI Taxonomy" id="2319844"/>
    <lineage>
        <taxon>Bacteria</taxon>
        <taxon>Pseudomonadati</taxon>
        <taxon>Pseudomonadota</taxon>
        <taxon>Alphaproteobacteria</taxon>
        <taxon>Sphingomonadales</taxon>
        <taxon>Sphingomonadaceae</taxon>
        <taxon>Sphingomonas</taxon>
    </lineage>
</organism>
<evidence type="ECO:0000256" key="7">
    <source>
        <dbReference type="SAM" id="Phobius"/>
    </source>
</evidence>
<gene>
    <name evidence="10" type="ORF">D3Y57_08735</name>
</gene>
<dbReference type="InterPro" id="IPR010920">
    <property type="entry name" value="LSM_dom_sf"/>
</dbReference>
<evidence type="ECO:0000256" key="3">
    <source>
        <dbReference type="ARBA" id="ARBA00022475"/>
    </source>
</evidence>
<dbReference type="SUPFAM" id="SSF82861">
    <property type="entry name" value="Mechanosensitive channel protein MscS (YggB), transmembrane region"/>
    <property type="match status" value="1"/>
</dbReference>
<feature type="transmembrane region" description="Helical" evidence="7">
    <location>
        <begin position="23"/>
        <end position="49"/>
    </location>
</feature>
<dbReference type="SUPFAM" id="SSF50182">
    <property type="entry name" value="Sm-like ribonucleoproteins"/>
    <property type="match status" value="1"/>
</dbReference>
<dbReference type="InterPro" id="IPR049142">
    <property type="entry name" value="MS_channel_1st"/>
</dbReference>
<dbReference type="Proteomes" id="UP000276254">
    <property type="component" value="Chromosome"/>
</dbReference>
<evidence type="ECO:0000259" key="9">
    <source>
        <dbReference type="Pfam" id="PF21088"/>
    </source>
</evidence>
<accession>A0A494T9I4</accession>
<dbReference type="OrthoDB" id="9809206at2"/>
<feature type="domain" description="Mechanosensitive ion channel MscS" evidence="8">
    <location>
        <begin position="191"/>
        <end position="256"/>
    </location>
</feature>
<dbReference type="GO" id="GO:0005886">
    <property type="term" value="C:plasma membrane"/>
    <property type="evidence" value="ECO:0007669"/>
    <property type="project" value="UniProtKB-SubCell"/>
</dbReference>
<dbReference type="SUPFAM" id="SSF82689">
    <property type="entry name" value="Mechanosensitive channel protein MscS (YggB), C-terminal domain"/>
    <property type="match status" value="1"/>
</dbReference>
<keyword evidence="4 7" id="KW-0812">Transmembrane</keyword>
<dbReference type="PANTHER" id="PTHR30566:SF25">
    <property type="entry name" value="INNER MEMBRANE PROTEIN"/>
    <property type="match status" value="1"/>
</dbReference>
<keyword evidence="6 7" id="KW-0472">Membrane</keyword>
<dbReference type="KEGG" id="spha:D3Y57_08735"/>
<comment type="similarity">
    <text evidence="2">Belongs to the MscS (TC 1.A.23) family.</text>
</comment>
<proteinExistence type="inferred from homology"/>
<dbReference type="AlphaFoldDB" id="A0A494T9I4"/>
<dbReference type="PANTHER" id="PTHR30566">
    <property type="entry name" value="YNAI-RELATED MECHANOSENSITIVE ION CHANNEL"/>
    <property type="match status" value="1"/>
</dbReference>
<keyword evidence="3" id="KW-1003">Cell membrane</keyword>
<evidence type="ECO:0000256" key="1">
    <source>
        <dbReference type="ARBA" id="ARBA00004651"/>
    </source>
</evidence>